<feature type="domain" description="CBS" evidence="8">
    <location>
        <begin position="280"/>
        <end position="332"/>
    </location>
</feature>
<dbReference type="FunFam" id="3.40.50.10490:FF:000011">
    <property type="entry name" value="Arabinose 5-phosphate isomerase"/>
    <property type="match status" value="1"/>
</dbReference>
<dbReference type="PANTHER" id="PTHR42745">
    <property type="match status" value="1"/>
</dbReference>
<dbReference type="PROSITE" id="PS51464">
    <property type="entry name" value="SIS"/>
    <property type="match status" value="1"/>
</dbReference>
<dbReference type="InterPro" id="IPR004800">
    <property type="entry name" value="KdsD/KpsF-type"/>
</dbReference>
<feature type="binding site" evidence="5">
    <location>
        <position position="89"/>
    </location>
    <ligand>
        <name>Zn(2+)</name>
        <dbReference type="ChEBI" id="CHEBI:29105"/>
    </ligand>
</feature>
<dbReference type="PIRSF" id="PIRSF004692">
    <property type="entry name" value="KdsD_KpsF"/>
    <property type="match status" value="1"/>
</dbReference>
<evidence type="ECO:0000256" key="4">
    <source>
        <dbReference type="PIRNR" id="PIRNR004692"/>
    </source>
</evidence>
<comment type="caution">
    <text evidence="10">The sequence shown here is derived from an EMBL/GenBank/DDBJ whole genome shotgun (WGS) entry which is preliminary data.</text>
</comment>
<evidence type="ECO:0000313" key="11">
    <source>
        <dbReference type="Proteomes" id="UP000266385"/>
    </source>
</evidence>
<keyword evidence="3 7" id="KW-0129">CBS domain</keyword>
<feature type="site" description="Catalytically relevant" evidence="6">
    <location>
        <position position="66"/>
    </location>
</feature>
<reference evidence="10 11" key="1">
    <citation type="submission" date="2018-08" db="EMBL/GenBank/DDBJ databases">
        <title>Henriciella mobilis sp. nov., isolated from seawater.</title>
        <authorList>
            <person name="Cheng H."/>
            <person name="Wu Y.-H."/>
            <person name="Xu X.-W."/>
            <person name="Guo L.-L."/>
        </authorList>
    </citation>
    <scope>NUCLEOTIDE SEQUENCE [LARGE SCALE GENOMIC DNA]</scope>
    <source>
        <strain evidence="10 11">JN25</strain>
    </source>
</reference>
<evidence type="ECO:0000256" key="7">
    <source>
        <dbReference type="PROSITE-ProRule" id="PRU00703"/>
    </source>
</evidence>
<name>A0A399RR53_9PROT</name>
<dbReference type="GO" id="GO:0046872">
    <property type="term" value="F:metal ion binding"/>
    <property type="evidence" value="ECO:0007669"/>
    <property type="project" value="UniProtKB-KW"/>
</dbReference>
<accession>A0A399RR53</accession>
<dbReference type="CDD" id="cd04604">
    <property type="entry name" value="CBS_pair_SIS_assoc"/>
    <property type="match status" value="1"/>
</dbReference>
<dbReference type="InterPro" id="IPR000644">
    <property type="entry name" value="CBS_dom"/>
</dbReference>
<dbReference type="InterPro" id="IPR035474">
    <property type="entry name" value="SIS_Kpsf"/>
</dbReference>
<dbReference type="GO" id="GO:0019146">
    <property type="term" value="F:arabinose-5-phosphate isomerase activity"/>
    <property type="evidence" value="ECO:0007669"/>
    <property type="project" value="UniProtKB-ARBA"/>
</dbReference>
<evidence type="ECO:0000256" key="5">
    <source>
        <dbReference type="PIRSR" id="PIRSR004692-2"/>
    </source>
</evidence>
<dbReference type="GO" id="GO:1901135">
    <property type="term" value="P:carbohydrate derivative metabolic process"/>
    <property type="evidence" value="ECO:0007669"/>
    <property type="project" value="InterPro"/>
</dbReference>
<evidence type="ECO:0000259" key="9">
    <source>
        <dbReference type="PROSITE" id="PS51464"/>
    </source>
</evidence>
<keyword evidence="5" id="KW-0479">Metal-binding</keyword>
<comment type="similarity">
    <text evidence="1 4">Belongs to the SIS family. GutQ/KpsF subfamily.</text>
</comment>
<evidence type="ECO:0000256" key="3">
    <source>
        <dbReference type="ARBA" id="ARBA00023122"/>
    </source>
</evidence>
<feature type="domain" description="SIS" evidence="9">
    <location>
        <begin position="48"/>
        <end position="191"/>
    </location>
</feature>
<keyword evidence="10" id="KW-0413">Isomerase</keyword>
<dbReference type="AlphaFoldDB" id="A0A399RR53"/>
<dbReference type="CDD" id="cd05014">
    <property type="entry name" value="SIS_Kpsf"/>
    <property type="match status" value="1"/>
</dbReference>
<dbReference type="InterPro" id="IPR050986">
    <property type="entry name" value="GutQ/KpsF_isomerases"/>
</dbReference>
<dbReference type="Gene3D" id="3.40.50.10490">
    <property type="entry name" value="Glucose-6-phosphate isomerase like protein, domain 1"/>
    <property type="match status" value="1"/>
</dbReference>
<dbReference type="GO" id="GO:0097367">
    <property type="term" value="F:carbohydrate derivative binding"/>
    <property type="evidence" value="ECO:0007669"/>
    <property type="project" value="InterPro"/>
</dbReference>
<dbReference type="InterPro" id="IPR001347">
    <property type="entry name" value="SIS_dom"/>
</dbReference>
<evidence type="ECO:0000259" key="8">
    <source>
        <dbReference type="PROSITE" id="PS51371"/>
    </source>
</evidence>
<feature type="site" description="Catalytically relevant" evidence="6">
    <location>
        <position position="118"/>
    </location>
</feature>
<dbReference type="RefSeq" id="WP_119374423.1">
    <property type="nucleotide sequence ID" value="NZ_QWFX01000005.1"/>
</dbReference>
<evidence type="ECO:0000256" key="1">
    <source>
        <dbReference type="ARBA" id="ARBA00008165"/>
    </source>
</evidence>
<dbReference type="NCBIfam" id="TIGR00393">
    <property type="entry name" value="kpsF"/>
    <property type="match status" value="1"/>
</dbReference>
<feature type="domain" description="CBS" evidence="8">
    <location>
        <begin position="216"/>
        <end position="275"/>
    </location>
</feature>
<dbReference type="Proteomes" id="UP000266385">
    <property type="component" value="Unassembled WGS sequence"/>
</dbReference>
<dbReference type="Pfam" id="PF01380">
    <property type="entry name" value="SIS"/>
    <property type="match status" value="1"/>
</dbReference>
<organism evidence="10 11">
    <name type="scientific">Henriciella mobilis</name>
    <dbReference type="NCBI Taxonomy" id="2305467"/>
    <lineage>
        <taxon>Bacteria</taxon>
        <taxon>Pseudomonadati</taxon>
        <taxon>Pseudomonadota</taxon>
        <taxon>Alphaproteobacteria</taxon>
        <taxon>Hyphomonadales</taxon>
        <taxon>Hyphomonadaceae</taxon>
        <taxon>Henriciella</taxon>
    </lineage>
</organism>
<keyword evidence="11" id="KW-1185">Reference proteome</keyword>
<dbReference type="EMBL" id="QWFX01000005">
    <property type="protein sequence ID" value="RIJ32342.1"/>
    <property type="molecule type" value="Genomic_DNA"/>
</dbReference>
<dbReference type="InterPro" id="IPR046342">
    <property type="entry name" value="CBS_dom_sf"/>
</dbReference>
<dbReference type="Gene3D" id="3.10.580.10">
    <property type="entry name" value="CBS-domain"/>
    <property type="match status" value="1"/>
</dbReference>
<dbReference type="SMART" id="SM00116">
    <property type="entry name" value="CBS"/>
    <property type="match status" value="2"/>
</dbReference>
<dbReference type="GO" id="GO:0005975">
    <property type="term" value="P:carbohydrate metabolic process"/>
    <property type="evidence" value="ECO:0007669"/>
    <property type="project" value="InterPro"/>
</dbReference>
<sequence length="332" mass="34861">MSKNSVPQEDAVRTVAIEVFETEMAGMRELVKALDDADAPLAKAVRESVDLCANVRGRVIVTGMGKSGHVARKIAATLASTGTKASYVHPAEASHGDLGMISTDDVVLALSNSGETAELGDILGYAGRFDIPLIAMTANANSTLARAGDVCLIIPKAAEACMVTQAPTTSTTLMMALGDALAVCILRSKGFTADDFHTFHPGGKLGASLKRVTDLMHHTEMPLCGPTARVEDAVDIITTSGFGCVGVTGDDGRLVGIVTDGDLRRHFRESVNEKSVDSIMTRNPRVVSHQALAAEALSMMSTHRITALFIVDDNGKPLGLLHVHDCLASGVI</sequence>
<dbReference type="SUPFAM" id="SSF53697">
    <property type="entry name" value="SIS domain"/>
    <property type="match status" value="1"/>
</dbReference>
<dbReference type="OrthoDB" id="9762536at2"/>
<feature type="site" description="Catalytically relevant" evidence="6">
    <location>
        <position position="200"/>
    </location>
</feature>
<evidence type="ECO:0000313" key="10">
    <source>
        <dbReference type="EMBL" id="RIJ32342.1"/>
    </source>
</evidence>
<dbReference type="InterPro" id="IPR046348">
    <property type="entry name" value="SIS_dom_sf"/>
</dbReference>
<feature type="site" description="Catalytically relevant" evidence="6">
    <location>
        <position position="159"/>
    </location>
</feature>
<protein>
    <submittedName>
        <fullName evidence="10">KpsF/GutQ family sugar-phosphate isomerase</fullName>
    </submittedName>
</protein>
<keyword evidence="5" id="KW-0862">Zinc</keyword>
<evidence type="ECO:0000256" key="6">
    <source>
        <dbReference type="PIRSR" id="PIRSR004692-3"/>
    </source>
</evidence>
<evidence type="ECO:0000256" key="2">
    <source>
        <dbReference type="ARBA" id="ARBA00022737"/>
    </source>
</evidence>
<keyword evidence="2" id="KW-0677">Repeat</keyword>
<dbReference type="PANTHER" id="PTHR42745:SF1">
    <property type="entry name" value="ARABINOSE 5-PHOSPHATE ISOMERASE KDSD"/>
    <property type="match status" value="1"/>
</dbReference>
<gene>
    <name evidence="10" type="ORF">D1223_00290</name>
</gene>
<dbReference type="Pfam" id="PF00571">
    <property type="entry name" value="CBS"/>
    <property type="match status" value="2"/>
</dbReference>
<dbReference type="PROSITE" id="PS51371">
    <property type="entry name" value="CBS"/>
    <property type="match status" value="2"/>
</dbReference>
<proteinExistence type="inferred from homology"/>